<evidence type="ECO:0000313" key="2">
    <source>
        <dbReference type="Proteomes" id="UP000024635"/>
    </source>
</evidence>
<dbReference type="EMBL" id="JARK01001342">
    <property type="protein sequence ID" value="EYC29663.1"/>
    <property type="molecule type" value="Genomic_DNA"/>
</dbReference>
<dbReference type="AlphaFoldDB" id="A0A016VSD0"/>
<sequence length="88" mass="9746">MTATFCVQRRLSSVGLFLSDPISYGLKFDDVNAVLKALLVAITRRPAQYLEGALEAHYSMISGAIQGTSMMEKLNNWIQFDSSRSVSQ</sequence>
<reference evidence="2" key="1">
    <citation type="journal article" date="2015" name="Nat. Genet.">
        <title>The genome and transcriptome of the zoonotic hookworm Ancylostoma ceylanicum identify infection-specific gene families.</title>
        <authorList>
            <person name="Schwarz E.M."/>
            <person name="Hu Y."/>
            <person name="Antoshechkin I."/>
            <person name="Miller M.M."/>
            <person name="Sternberg P.W."/>
            <person name="Aroian R.V."/>
        </authorList>
    </citation>
    <scope>NUCLEOTIDE SEQUENCE</scope>
    <source>
        <strain evidence="2">HY135</strain>
    </source>
</reference>
<keyword evidence="2" id="KW-1185">Reference proteome</keyword>
<proteinExistence type="predicted"/>
<name>A0A016VSD0_9BILA</name>
<dbReference type="Proteomes" id="UP000024635">
    <property type="component" value="Unassembled WGS sequence"/>
</dbReference>
<gene>
    <name evidence="1" type="primary">Acey_s0006.g3108</name>
    <name evidence="1" type="ORF">Y032_0006g3108</name>
</gene>
<organism evidence="1 2">
    <name type="scientific">Ancylostoma ceylanicum</name>
    <dbReference type="NCBI Taxonomy" id="53326"/>
    <lineage>
        <taxon>Eukaryota</taxon>
        <taxon>Metazoa</taxon>
        <taxon>Ecdysozoa</taxon>
        <taxon>Nematoda</taxon>
        <taxon>Chromadorea</taxon>
        <taxon>Rhabditida</taxon>
        <taxon>Rhabditina</taxon>
        <taxon>Rhabditomorpha</taxon>
        <taxon>Strongyloidea</taxon>
        <taxon>Ancylostomatidae</taxon>
        <taxon>Ancylostomatinae</taxon>
        <taxon>Ancylostoma</taxon>
    </lineage>
</organism>
<comment type="caution">
    <text evidence="1">The sequence shown here is derived from an EMBL/GenBank/DDBJ whole genome shotgun (WGS) entry which is preliminary data.</text>
</comment>
<protein>
    <submittedName>
        <fullName evidence="1">Uncharacterized protein</fullName>
    </submittedName>
</protein>
<accession>A0A016VSD0</accession>
<evidence type="ECO:0000313" key="1">
    <source>
        <dbReference type="EMBL" id="EYC29663.1"/>
    </source>
</evidence>